<dbReference type="GO" id="GO:0005549">
    <property type="term" value="F:odorant binding"/>
    <property type="evidence" value="ECO:0007669"/>
    <property type="project" value="InterPro"/>
</dbReference>
<evidence type="ECO:0000256" key="4">
    <source>
        <dbReference type="ARBA" id="ARBA00022729"/>
    </source>
</evidence>
<reference evidence="6" key="1">
    <citation type="journal article" date="2014" name="Genome Biol.">
        <title>Genome analysis of a major urban malaria vector mosquito, Anopheles stephensi.</title>
        <authorList>
            <person name="Jiang X."/>
            <person name="Peery A."/>
            <person name="Hall A.B."/>
            <person name="Sharma A."/>
            <person name="Chen X.G."/>
            <person name="Waterhouse R.M."/>
            <person name="Komissarov A."/>
            <person name="Riehle M.M."/>
            <person name="Shouche Y."/>
            <person name="Sharakhova M.V."/>
            <person name="Lawson D."/>
            <person name="Pakpour N."/>
            <person name="Arensburger P."/>
            <person name="Davidson V.L."/>
            <person name="Eiglmeier K."/>
            <person name="Emrich S."/>
            <person name="George P."/>
            <person name="Kennedy R.C."/>
            <person name="Mane S.P."/>
            <person name="Maslen G."/>
            <person name="Oringanje C."/>
            <person name="Qi Y."/>
            <person name="Settlage R."/>
            <person name="Tojo M."/>
            <person name="Tubio J.M."/>
            <person name="Unger M.F."/>
            <person name="Wang B."/>
            <person name="Vernick K.D."/>
            <person name="Ribeiro J.M."/>
            <person name="James A.A."/>
            <person name="Michel K."/>
            <person name="Riehle M.A."/>
            <person name="Luckhart S."/>
            <person name="Sharakhov I.V."/>
            <person name="Tu Z."/>
        </authorList>
    </citation>
    <scope>NUCLEOTIDE SEQUENCE [LARGE SCALE GENOMIC DNA]</scope>
    <source>
        <strain evidence="6">Indian</strain>
    </source>
</reference>
<dbReference type="SUPFAM" id="SSF47565">
    <property type="entry name" value="Insect pheromone/odorant-binding proteins"/>
    <property type="match status" value="1"/>
</dbReference>
<accession>A0A182YKA7</accession>
<dbReference type="GeneID" id="118502745"/>
<keyword evidence="6" id="KW-1185">Reference proteome</keyword>
<keyword evidence="3" id="KW-0964">Secreted</keyword>
<dbReference type="InterPro" id="IPR036728">
    <property type="entry name" value="PBP_GOBP_sf"/>
</dbReference>
<evidence type="ECO:0000313" key="6">
    <source>
        <dbReference type="Proteomes" id="UP000076408"/>
    </source>
</evidence>
<dbReference type="CDD" id="cd23992">
    <property type="entry name" value="PBP_GOBP"/>
    <property type="match status" value="1"/>
</dbReference>
<name>A0A182YKA7_ANOST</name>
<protein>
    <recommendedName>
        <fullName evidence="7">Odorant-binding protein 2</fullName>
    </recommendedName>
</protein>
<evidence type="ECO:0008006" key="7">
    <source>
        <dbReference type="Google" id="ProtNLM"/>
    </source>
</evidence>
<dbReference type="PANTHER" id="PTHR11857:SF45">
    <property type="entry name" value="GENERAL ODORANT-BINDING PROTEIN 83A-RELATED"/>
    <property type="match status" value="1"/>
</dbReference>
<comment type="subcellular location">
    <subcellularLocation>
        <location evidence="1">Secreted</location>
    </subcellularLocation>
</comment>
<dbReference type="PANTHER" id="PTHR11857">
    <property type="entry name" value="ODORANT BINDING PROTEIN-RELATED"/>
    <property type="match status" value="1"/>
</dbReference>
<dbReference type="SMART" id="SM00708">
    <property type="entry name" value="PhBP"/>
    <property type="match status" value="1"/>
</dbReference>
<dbReference type="VEuPathDB" id="VectorBase:ASTEI20_035472"/>
<dbReference type="VEuPathDB" id="VectorBase:ASTEI08893"/>
<dbReference type="Pfam" id="PF01395">
    <property type="entry name" value="PBP_GOBP"/>
    <property type="match status" value="1"/>
</dbReference>
<sequence length="145" mass="16593">MVLPLVLLLGLFGLGSTAQWPTPRRDAAYPPPEMLAFLKPFGALCVKETGVTPGAIKRFGDEDIFDDDRALKCYMDCMFRMTNVTDDRGELHMGKLLDHVPHEFEDIALKMGVRCTRPKGKDVCERAFWFHKCWKQSDPVHYYLV</sequence>
<evidence type="ECO:0000313" key="5">
    <source>
        <dbReference type="EnsemblMetazoa" id="ASTEI08893-PA"/>
    </source>
</evidence>
<dbReference type="OrthoDB" id="7881430at2759"/>
<dbReference type="InterPro" id="IPR006170">
    <property type="entry name" value="PBP/GOBP"/>
</dbReference>
<evidence type="ECO:0000256" key="2">
    <source>
        <dbReference type="ARBA" id="ARBA00008098"/>
    </source>
</evidence>
<dbReference type="GO" id="GO:0007608">
    <property type="term" value="P:sensory perception of smell"/>
    <property type="evidence" value="ECO:0007669"/>
    <property type="project" value="TreeGrafter"/>
</dbReference>
<dbReference type="OMA" id="CERAFWY"/>
<dbReference type="AlphaFoldDB" id="A0A182YKA7"/>
<dbReference type="EnsemblMetazoa" id="ASTEI08893-RA">
    <property type="protein sequence ID" value="ASTEI08893-PA"/>
    <property type="gene ID" value="ASTEI08893"/>
</dbReference>
<keyword evidence="4" id="KW-0732">Signal</keyword>
<evidence type="ECO:0000256" key="1">
    <source>
        <dbReference type="ARBA" id="ARBA00004613"/>
    </source>
</evidence>
<proteinExistence type="inferred from homology"/>
<dbReference type="FunFam" id="1.10.238.20:FF:000001">
    <property type="entry name" value="General odorant-binding protein lush"/>
    <property type="match status" value="1"/>
</dbReference>
<comment type="similarity">
    <text evidence="2">Belongs to the PBP/GOBP family.</text>
</comment>
<organism evidence="5 6">
    <name type="scientific">Anopheles stephensi</name>
    <name type="common">Indo-Pakistan malaria mosquito</name>
    <dbReference type="NCBI Taxonomy" id="30069"/>
    <lineage>
        <taxon>Eukaryota</taxon>
        <taxon>Metazoa</taxon>
        <taxon>Ecdysozoa</taxon>
        <taxon>Arthropoda</taxon>
        <taxon>Hexapoda</taxon>
        <taxon>Insecta</taxon>
        <taxon>Pterygota</taxon>
        <taxon>Neoptera</taxon>
        <taxon>Endopterygota</taxon>
        <taxon>Diptera</taxon>
        <taxon>Nematocera</taxon>
        <taxon>Culicoidea</taxon>
        <taxon>Culicidae</taxon>
        <taxon>Anophelinae</taxon>
        <taxon>Anopheles</taxon>
    </lineage>
</organism>
<dbReference type="KEGG" id="aste:118502745"/>
<dbReference type="STRING" id="30069.A0A182YKA7"/>
<dbReference type="Proteomes" id="UP000076408">
    <property type="component" value="Unassembled WGS sequence"/>
</dbReference>
<dbReference type="Gene3D" id="1.10.238.20">
    <property type="entry name" value="Pheromone/general odorant binding protein domain"/>
    <property type="match status" value="1"/>
</dbReference>
<dbReference type="VEuPathDB" id="VectorBase:ASTE009384"/>
<dbReference type="RefSeq" id="XP_035891203.1">
    <property type="nucleotide sequence ID" value="XM_036035310.1"/>
</dbReference>
<dbReference type="PRINTS" id="PR00485">
    <property type="entry name" value="MEALWORMBTLB"/>
</dbReference>
<evidence type="ECO:0000256" key="3">
    <source>
        <dbReference type="ARBA" id="ARBA00022525"/>
    </source>
</evidence>
<reference evidence="5" key="2">
    <citation type="submission" date="2020-05" db="UniProtKB">
        <authorList>
            <consortium name="EnsemblMetazoa"/>
        </authorList>
    </citation>
    <scope>IDENTIFICATION</scope>
    <source>
        <strain evidence="5">Indian</strain>
    </source>
</reference>
<dbReference type="GO" id="GO:0005615">
    <property type="term" value="C:extracellular space"/>
    <property type="evidence" value="ECO:0007669"/>
    <property type="project" value="TreeGrafter"/>
</dbReference>